<evidence type="ECO:0000313" key="2">
    <source>
        <dbReference type="Proteomes" id="UP001165065"/>
    </source>
</evidence>
<reference evidence="2" key="1">
    <citation type="journal article" date="2023" name="Commun. Biol.">
        <title>Genome analysis of Parmales, the sister group of diatoms, reveals the evolutionary specialization of diatoms from phago-mixotrophs to photoautotrophs.</title>
        <authorList>
            <person name="Ban H."/>
            <person name="Sato S."/>
            <person name="Yoshikawa S."/>
            <person name="Yamada K."/>
            <person name="Nakamura Y."/>
            <person name="Ichinomiya M."/>
            <person name="Sato N."/>
            <person name="Blanc-Mathieu R."/>
            <person name="Endo H."/>
            <person name="Kuwata A."/>
            <person name="Ogata H."/>
        </authorList>
    </citation>
    <scope>NUCLEOTIDE SEQUENCE [LARGE SCALE GENOMIC DNA]</scope>
</reference>
<protein>
    <recommendedName>
        <fullName evidence="3">Gamma-glutamylcyclotransferase</fullName>
    </recommendedName>
</protein>
<dbReference type="OrthoDB" id="6161812at2759"/>
<organism evidence="1 2">
    <name type="scientific">Triparma columacea</name>
    <dbReference type="NCBI Taxonomy" id="722753"/>
    <lineage>
        <taxon>Eukaryota</taxon>
        <taxon>Sar</taxon>
        <taxon>Stramenopiles</taxon>
        <taxon>Ochrophyta</taxon>
        <taxon>Bolidophyceae</taxon>
        <taxon>Parmales</taxon>
        <taxon>Triparmaceae</taxon>
        <taxon>Triparma</taxon>
    </lineage>
</organism>
<proteinExistence type="predicted"/>
<dbReference type="Proteomes" id="UP001165065">
    <property type="component" value="Unassembled WGS sequence"/>
</dbReference>
<evidence type="ECO:0008006" key="3">
    <source>
        <dbReference type="Google" id="ProtNLM"/>
    </source>
</evidence>
<name>A0A9W7FVY8_9STRA</name>
<accession>A0A9W7FVY8</accession>
<sequence length="221" mass="24247">MITNYVFGFGSLICSSSRVITGQLGPVVPVVVSNIERSWTAHVDFAAPSPQIPSVVGATAVSVCERPNASCCGVLLKLLDEDELERLDERESGYDRIPIPLANIAPISSSSSPLPPELSSPDNRFWCYTGRHQIPATSSHPILQSYVDVIIKGALEYSREFAETFISTTSGWDGYWLNDRKSLIYARSEKEWTEANGTLVDNLLRSSLPAPSCLEKRADEP</sequence>
<dbReference type="EMBL" id="BRYA01000559">
    <property type="protein sequence ID" value="GMI23080.1"/>
    <property type="molecule type" value="Genomic_DNA"/>
</dbReference>
<dbReference type="Gene3D" id="3.10.490.10">
    <property type="entry name" value="Gamma-glutamyl cyclotransferase-like"/>
    <property type="match status" value="1"/>
</dbReference>
<gene>
    <name evidence="1" type="ORF">TrCOL_g8137</name>
</gene>
<dbReference type="SUPFAM" id="SSF110857">
    <property type="entry name" value="Gamma-glutamyl cyclotransferase-like"/>
    <property type="match status" value="1"/>
</dbReference>
<evidence type="ECO:0000313" key="1">
    <source>
        <dbReference type="EMBL" id="GMI23080.1"/>
    </source>
</evidence>
<dbReference type="InterPro" id="IPR036568">
    <property type="entry name" value="GGCT-like_sf"/>
</dbReference>
<keyword evidence="2" id="KW-1185">Reference proteome</keyword>
<comment type="caution">
    <text evidence="1">The sequence shown here is derived from an EMBL/GenBank/DDBJ whole genome shotgun (WGS) entry which is preliminary data.</text>
</comment>
<dbReference type="AlphaFoldDB" id="A0A9W7FVY8"/>